<protein>
    <submittedName>
        <fullName evidence="2">Uncharacterized protein</fullName>
    </submittedName>
</protein>
<comment type="caution">
    <text evidence="2">The sequence shown here is derived from an EMBL/GenBank/DDBJ whole genome shotgun (WGS) entry which is preliminary data.</text>
</comment>
<dbReference type="AlphaFoldDB" id="A0A9Q1FTK4"/>
<evidence type="ECO:0000313" key="3">
    <source>
        <dbReference type="Proteomes" id="UP001152622"/>
    </source>
</evidence>
<name>A0A9Q1FTK4_SYNKA</name>
<evidence type="ECO:0000256" key="1">
    <source>
        <dbReference type="SAM" id="MobiDB-lite"/>
    </source>
</evidence>
<feature type="compositionally biased region" description="Polar residues" evidence="1">
    <location>
        <begin position="155"/>
        <end position="164"/>
    </location>
</feature>
<feature type="region of interest" description="Disordered" evidence="1">
    <location>
        <begin position="155"/>
        <end position="174"/>
    </location>
</feature>
<reference evidence="2" key="1">
    <citation type="journal article" date="2023" name="Science">
        <title>Genome structures resolve the early diversification of teleost fishes.</title>
        <authorList>
            <person name="Parey E."/>
            <person name="Louis A."/>
            <person name="Montfort J."/>
            <person name="Bouchez O."/>
            <person name="Roques C."/>
            <person name="Iampietro C."/>
            <person name="Lluch J."/>
            <person name="Castinel A."/>
            <person name="Donnadieu C."/>
            <person name="Desvignes T."/>
            <person name="Floi Bucao C."/>
            <person name="Jouanno E."/>
            <person name="Wen M."/>
            <person name="Mejri S."/>
            <person name="Dirks R."/>
            <person name="Jansen H."/>
            <person name="Henkel C."/>
            <person name="Chen W.J."/>
            <person name="Zahm M."/>
            <person name="Cabau C."/>
            <person name="Klopp C."/>
            <person name="Thompson A.W."/>
            <person name="Robinson-Rechavi M."/>
            <person name="Braasch I."/>
            <person name="Lecointre G."/>
            <person name="Bobe J."/>
            <person name="Postlethwait J.H."/>
            <person name="Berthelot C."/>
            <person name="Roest Crollius H."/>
            <person name="Guiguen Y."/>
        </authorList>
    </citation>
    <scope>NUCLEOTIDE SEQUENCE</scope>
    <source>
        <strain evidence="2">WJC10195</strain>
    </source>
</reference>
<evidence type="ECO:0000313" key="2">
    <source>
        <dbReference type="EMBL" id="KAJ8365626.1"/>
    </source>
</evidence>
<organism evidence="2 3">
    <name type="scientific">Synaphobranchus kaupii</name>
    <name type="common">Kaup's arrowtooth eel</name>
    <dbReference type="NCBI Taxonomy" id="118154"/>
    <lineage>
        <taxon>Eukaryota</taxon>
        <taxon>Metazoa</taxon>
        <taxon>Chordata</taxon>
        <taxon>Craniata</taxon>
        <taxon>Vertebrata</taxon>
        <taxon>Euteleostomi</taxon>
        <taxon>Actinopterygii</taxon>
        <taxon>Neopterygii</taxon>
        <taxon>Teleostei</taxon>
        <taxon>Anguilliformes</taxon>
        <taxon>Synaphobranchidae</taxon>
        <taxon>Synaphobranchus</taxon>
    </lineage>
</organism>
<dbReference type="Proteomes" id="UP001152622">
    <property type="component" value="Chromosome 4"/>
</dbReference>
<sequence length="174" mass="18923">MADTEGTRYSRQCCVPRVGSRGSVSCRGDAARWKSPNAKTPRSPKTKPAEKNGMKRAAINNPRAAMPNSSCVFAAYTKPNARLAGTIKGRRALIGPKHIPHYSSPALRKSLECCRGLPEDSDPGTSRRVRSGVGGRELCFVPQPCRFLRRGSVHVRNSQASTRTRGGDEEEAVM</sequence>
<dbReference type="EMBL" id="JAINUF010000004">
    <property type="protein sequence ID" value="KAJ8365626.1"/>
    <property type="molecule type" value="Genomic_DNA"/>
</dbReference>
<proteinExistence type="predicted"/>
<keyword evidence="3" id="KW-1185">Reference proteome</keyword>
<gene>
    <name evidence="2" type="ORF">SKAU_G00144570</name>
</gene>
<accession>A0A9Q1FTK4</accession>
<feature type="region of interest" description="Disordered" evidence="1">
    <location>
        <begin position="18"/>
        <end position="53"/>
    </location>
</feature>